<gene>
    <name evidence="1" type="ORF">FEF09_28690</name>
</gene>
<accession>A0A5C6LNM3</accession>
<comment type="caution">
    <text evidence="1">The sequence shown here is derived from an EMBL/GenBank/DDBJ whole genome shotgun (WGS) entry which is preliminary data.</text>
</comment>
<dbReference type="Gene3D" id="3.40.50.300">
    <property type="entry name" value="P-loop containing nucleotide triphosphate hydrolases"/>
    <property type="match status" value="1"/>
</dbReference>
<dbReference type="Pfam" id="PF13469">
    <property type="entry name" value="Sulfotransfer_3"/>
    <property type="match status" value="1"/>
</dbReference>
<dbReference type="RefSeq" id="WP_146308264.1">
    <property type="nucleotide sequence ID" value="NZ_VOHS01000072.1"/>
</dbReference>
<dbReference type="SUPFAM" id="SSF52540">
    <property type="entry name" value="P-loop containing nucleoside triphosphate hydrolases"/>
    <property type="match status" value="1"/>
</dbReference>
<evidence type="ECO:0000313" key="2">
    <source>
        <dbReference type="Proteomes" id="UP000318815"/>
    </source>
</evidence>
<organism evidence="1 2">
    <name type="scientific">Chitinophaga pinensis</name>
    <dbReference type="NCBI Taxonomy" id="79329"/>
    <lineage>
        <taxon>Bacteria</taxon>
        <taxon>Pseudomonadati</taxon>
        <taxon>Bacteroidota</taxon>
        <taxon>Chitinophagia</taxon>
        <taxon>Chitinophagales</taxon>
        <taxon>Chitinophagaceae</taxon>
        <taxon>Chitinophaga</taxon>
    </lineage>
</organism>
<name>A0A5C6LNM3_9BACT</name>
<dbReference type="InterPro" id="IPR027417">
    <property type="entry name" value="P-loop_NTPase"/>
</dbReference>
<dbReference type="OrthoDB" id="9816424at2"/>
<keyword evidence="2" id="KW-1185">Reference proteome</keyword>
<dbReference type="EMBL" id="VOHS01000072">
    <property type="protein sequence ID" value="TWV91716.1"/>
    <property type="molecule type" value="Genomic_DNA"/>
</dbReference>
<evidence type="ECO:0000313" key="1">
    <source>
        <dbReference type="EMBL" id="TWV91716.1"/>
    </source>
</evidence>
<protein>
    <recommendedName>
        <fullName evidence="3">Sulfotransferase family protein</fullName>
    </recommendedName>
</protein>
<sequence length="274" mass="32102">MNNNVLVITGMHRSGTSLLTQWLYKCGLHVGDRFLGAGIGNNDGHYEDIDFYNYHQQILIEHELPSDGLAPASPQALTTAQRTSLKALLHRKAAGNTQWGWKDPRTCLFLPFYREALPNARYLVILRDYKTVVSSLVQRLYTLHAWKYEQSDLITKLIWRYFKKPYRKKKLLKQYCDEHLAVWITYNEAILKHLRQLPAAAYIVVDHTKLKTSHKEIFNHLSDNWNFELQYHDFNTLYKEKLVSEQLDIIHYVKDPSLLQKAAEIQCRLQTMAI</sequence>
<dbReference type="Proteomes" id="UP000318815">
    <property type="component" value="Unassembled WGS sequence"/>
</dbReference>
<dbReference type="AlphaFoldDB" id="A0A5C6LNM3"/>
<reference evidence="1 2" key="1">
    <citation type="submission" date="2019-08" db="EMBL/GenBank/DDBJ databases">
        <title>Whole genome sequencing of chitin degrading bacteria Chitinophaga pinensis YS16.</title>
        <authorList>
            <person name="Singh R.P."/>
            <person name="Manchanda G."/>
            <person name="Maurya I.K."/>
            <person name="Joshi N.K."/>
            <person name="Srivastava A.K."/>
        </authorList>
    </citation>
    <scope>NUCLEOTIDE SEQUENCE [LARGE SCALE GENOMIC DNA]</scope>
    <source>
        <strain evidence="1 2">YS-16</strain>
    </source>
</reference>
<evidence type="ECO:0008006" key="3">
    <source>
        <dbReference type="Google" id="ProtNLM"/>
    </source>
</evidence>
<proteinExistence type="predicted"/>